<dbReference type="Proteomes" id="UP001227126">
    <property type="component" value="Unassembled WGS sequence"/>
</dbReference>
<evidence type="ECO:0000256" key="1">
    <source>
        <dbReference type="ARBA" id="ARBA00022729"/>
    </source>
</evidence>
<feature type="chain" id="PRO_5046076671" evidence="2">
    <location>
        <begin position="20"/>
        <end position="200"/>
    </location>
</feature>
<dbReference type="CDD" id="cd16325">
    <property type="entry name" value="LolA"/>
    <property type="match status" value="1"/>
</dbReference>
<name>A0ABT7F935_9RHOB</name>
<evidence type="ECO:0000256" key="2">
    <source>
        <dbReference type="SAM" id="SignalP"/>
    </source>
</evidence>
<dbReference type="EMBL" id="JASNJE010000001">
    <property type="protein sequence ID" value="MDK3071568.1"/>
    <property type="molecule type" value="Genomic_DNA"/>
</dbReference>
<gene>
    <name evidence="3" type="ORF">QO034_00465</name>
</gene>
<reference evidence="3 4" key="1">
    <citation type="submission" date="2023-05" db="EMBL/GenBank/DDBJ databases">
        <title>Sedimentitalea sp. nov. JM2-8.</title>
        <authorList>
            <person name="Huang J."/>
        </authorList>
    </citation>
    <scope>NUCLEOTIDE SEQUENCE [LARGE SCALE GENOMIC DNA]</scope>
    <source>
        <strain evidence="3 4">JM2-8</strain>
    </source>
</reference>
<sequence length="200" mass="21600">MRHVFLAMALSLLATASWAQGKVPLSTISTYLNGLTTLSAPFTQFNDDGSRSSGTLYVHRPGRMRFEYDGRDAPVVIAGTGAVVIFDPKSNQPPESYPLKRTPLSIILSPRVDLGRANMVVGHESRNGMTVVTAQDPENPEYGRIDLMFGGAPLELREWIVHDDAGGQTRVVLGNMQKGGRLARSLFDTQAGGGGTNSNR</sequence>
<dbReference type="SUPFAM" id="SSF89392">
    <property type="entry name" value="Prokaryotic lipoproteins and lipoprotein localization factors"/>
    <property type="match status" value="1"/>
</dbReference>
<organism evidence="3 4">
    <name type="scientific">Sedimentitalea xiamensis</name>
    <dbReference type="NCBI Taxonomy" id="3050037"/>
    <lineage>
        <taxon>Bacteria</taxon>
        <taxon>Pseudomonadati</taxon>
        <taxon>Pseudomonadota</taxon>
        <taxon>Alphaproteobacteria</taxon>
        <taxon>Rhodobacterales</taxon>
        <taxon>Paracoccaceae</taxon>
        <taxon>Sedimentitalea</taxon>
    </lineage>
</organism>
<keyword evidence="4" id="KW-1185">Reference proteome</keyword>
<dbReference type="Pfam" id="PF03548">
    <property type="entry name" value="LolA"/>
    <property type="match status" value="1"/>
</dbReference>
<comment type="caution">
    <text evidence="3">The sequence shown here is derived from an EMBL/GenBank/DDBJ whole genome shotgun (WGS) entry which is preliminary data.</text>
</comment>
<evidence type="ECO:0000313" key="3">
    <source>
        <dbReference type="EMBL" id="MDK3071568.1"/>
    </source>
</evidence>
<evidence type="ECO:0000313" key="4">
    <source>
        <dbReference type="Proteomes" id="UP001227126"/>
    </source>
</evidence>
<dbReference type="PANTHER" id="PTHR35869">
    <property type="entry name" value="OUTER-MEMBRANE LIPOPROTEIN CARRIER PROTEIN"/>
    <property type="match status" value="1"/>
</dbReference>
<dbReference type="PANTHER" id="PTHR35869:SF1">
    <property type="entry name" value="OUTER-MEMBRANE LIPOPROTEIN CARRIER PROTEIN"/>
    <property type="match status" value="1"/>
</dbReference>
<feature type="signal peptide" evidence="2">
    <location>
        <begin position="1"/>
        <end position="19"/>
    </location>
</feature>
<keyword evidence="3" id="KW-0449">Lipoprotein</keyword>
<protein>
    <submittedName>
        <fullName evidence="3">Outer membrane lipoprotein carrier protein LolA</fullName>
    </submittedName>
</protein>
<dbReference type="Gene3D" id="2.50.20.10">
    <property type="entry name" value="Lipoprotein localisation LolA/LolB/LppX"/>
    <property type="match status" value="1"/>
</dbReference>
<accession>A0ABT7F935</accession>
<dbReference type="InterPro" id="IPR004564">
    <property type="entry name" value="OM_lipoprot_carrier_LolA-like"/>
</dbReference>
<dbReference type="InterPro" id="IPR029046">
    <property type="entry name" value="LolA/LolB/LppX"/>
</dbReference>
<dbReference type="RefSeq" id="WP_284483525.1">
    <property type="nucleotide sequence ID" value="NZ_JASNJE010000001.1"/>
</dbReference>
<proteinExistence type="predicted"/>
<keyword evidence="1 2" id="KW-0732">Signal</keyword>